<evidence type="ECO:0000313" key="4">
    <source>
        <dbReference type="EMBL" id="MDN4612942.1"/>
    </source>
</evidence>
<dbReference type="Gene3D" id="3.40.50.720">
    <property type="entry name" value="NAD(P)-binding Rossmann-like Domain"/>
    <property type="match status" value="1"/>
</dbReference>
<protein>
    <submittedName>
        <fullName evidence="4">Gfo/Idh/MocA family oxidoreductase</fullName>
    </submittedName>
</protein>
<reference evidence="4" key="1">
    <citation type="submission" date="2023-06" db="EMBL/GenBank/DDBJ databases">
        <title>MT1 and MT2 Draft Genomes of Novel Species.</title>
        <authorList>
            <person name="Venkateswaran K."/>
        </authorList>
    </citation>
    <scope>NUCLEOTIDE SEQUENCE</scope>
    <source>
        <strain evidence="4">F6_8S_P_1B</strain>
    </source>
</reference>
<dbReference type="PANTHER" id="PTHR43377:SF1">
    <property type="entry name" value="BILIVERDIN REDUCTASE A"/>
    <property type="match status" value="1"/>
</dbReference>
<dbReference type="Pfam" id="PF22725">
    <property type="entry name" value="GFO_IDH_MocA_C3"/>
    <property type="match status" value="1"/>
</dbReference>
<gene>
    <name evidence="4" type="ORF">P5G50_00640</name>
</gene>
<dbReference type="Pfam" id="PF01408">
    <property type="entry name" value="GFO_IDH_MocA"/>
    <property type="match status" value="1"/>
</dbReference>
<dbReference type="InterPro" id="IPR055170">
    <property type="entry name" value="GFO_IDH_MocA-like_dom"/>
</dbReference>
<feature type="domain" description="GFO/IDH/MocA-like oxidoreductase" evidence="3">
    <location>
        <begin position="136"/>
        <end position="264"/>
    </location>
</feature>
<dbReference type="Proteomes" id="UP001174208">
    <property type="component" value="Unassembled WGS sequence"/>
</dbReference>
<evidence type="ECO:0000313" key="5">
    <source>
        <dbReference type="Proteomes" id="UP001174208"/>
    </source>
</evidence>
<evidence type="ECO:0000259" key="2">
    <source>
        <dbReference type="Pfam" id="PF01408"/>
    </source>
</evidence>
<dbReference type="InterPro" id="IPR036291">
    <property type="entry name" value="NAD(P)-bd_dom_sf"/>
</dbReference>
<dbReference type="InterPro" id="IPR000683">
    <property type="entry name" value="Gfo/Idh/MocA-like_OxRdtase_N"/>
</dbReference>
<dbReference type="PANTHER" id="PTHR43377">
    <property type="entry name" value="BILIVERDIN REDUCTASE A"/>
    <property type="match status" value="1"/>
</dbReference>
<name>A0ABT8K6Z0_9MICO</name>
<proteinExistence type="predicted"/>
<sequence length="347" mass="36416">MTAEGTVAPLRVVIAGAGRFGELHLRAWQEAAAEVVGVVDVDPARAEQVASRWGVGRHGASLADVLERTPADAVVVASDEGSHSSLADGAIARGCDVFVEKPFALSTQAAERTAAAAAAGGREVVVGQISRFAQPYRYLRSALQDGLLGTLWATRLRRDFSRAWFADFGDRVHPVWESCIHDIDLAVFLHGEPATKVYASESGAAGDAAPSVISAIVTFASGATSTIESAWTVPARGPQSLAGLLALDGSIDGEVQVIGSAGTARQRLIGDALTVWTDELSLAPDLSLWPEEDGRVGGALRSEVAYAASVFRRERANTLMPLEQAVWGVAIAEAIVESARLGRPITL</sequence>
<evidence type="ECO:0000259" key="3">
    <source>
        <dbReference type="Pfam" id="PF22725"/>
    </source>
</evidence>
<keyword evidence="1" id="KW-0520">NAD</keyword>
<dbReference type="RefSeq" id="WP_301209760.1">
    <property type="nucleotide sequence ID" value="NZ_JAROCF010000001.1"/>
</dbReference>
<evidence type="ECO:0000256" key="1">
    <source>
        <dbReference type="ARBA" id="ARBA00023027"/>
    </source>
</evidence>
<dbReference type="SUPFAM" id="SSF55347">
    <property type="entry name" value="Glyceraldehyde-3-phosphate dehydrogenase-like, C-terminal domain"/>
    <property type="match status" value="1"/>
</dbReference>
<accession>A0ABT8K6Z0</accession>
<comment type="caution">
    <text evidence="4">The sequence shown here is derived from an EMBL/GenBank/DDBJ whole genome shotgun (WGS) entry which is preliminary data.</text>
</comment>
<dbReference type="EMBL" id="JAROCF010000001">
    <property type="protein sequence ID" value="MDN4612942.1"/>
    <property type="molecule type" value="Genomic_DNA"/>
</dbReference>
<organism evidence="4 5">
    <name type="scientific">Leifsonia williamsii</name>
    <dbReference type="NCBI Taxonomy" id="3035919"/>
    <lineage>
        <taxon>Bacteria</taxon>
        <taxon>Bacillati</taxon>
        <taxon>Actinomycetota</taxon>
        <taxon>Actinomycetes</taxon>
        <taxon>Micrococcales</taxon>
        <taxon>Microbacteriaceae</taxon>
        <taxon>Leifsonia</taxon>
    </lineage>
</organism>
<keyword evidence="5" id="KW-1185">Reference proteome</keyword>
<dbReference type="Gene3D" id="3.30.360.10">
    <property type="entry name" value="Dihydrodipicolinate Reductase, domain 2"/>
    <property type="match status" value="1"/>
</dbReference>
<dbReference type="InterPro" id="IPR051450">
    <property type="entry name" value="Gfo/Idh/MocA_Oxidoreductases"/>
</dbReference>
<dbReference type="SUPFAM" id="SSF51735">
    <property type="entry name" value="NAD(P)-binding Rossmann-fold domains"/>
    <property type="match status" value="1"/>
</dbReference>
<feature type="domain" description="Gfo/Idh/MocA-like oxidoreductase N-terminal" evidence="2">
    <location>
        <begin position="10"/>
        <end position="127"/>
    </location>
</feature>